<feature type="domain" description="HMA" evidence="14">
    <location>
        <begin position="423"/>
        <end position="489"/>
    </location>
</feature>
<evidence type="ECO:0000256" key="9">
    <source>
        <dbReference type="ARBA" id="ARBA00022967"/>
    </source>
</evidence>
<dbReference type="PRINTS" id="PR00943">
    <property type="entry name" value="CUATPASE"/>
</dbReference>
<dbReference type="InterPro" id="IPR023298">
    <property type="entry name" value="ATPase_P-typ_TM_dom_sf"/>
</dbReference>
<dbReference type="EnsemblProtists" id="PYU1_T000648">
    <property type="protein sequence ID" value="PYU1_T000648"/>
    <property type="gene ID" value="PYU1_G000648"/>
</dbReference>
<reference evidence="15" key="3">
    <citation type="submission" date="2015-02" db="UniProtKB">
        <authorList>
            <consortium name="EnsemblProtists"/>
        </authorList>
    </citation>
    <scope>IDENTIFICATION</scope>
    <source>
        <strain evidence="15">DAOM BR144</strain>
    </source>
</reference>
<dbReference type="PANTHER" id="PTHR43520:SF8">
    <property type="entry name" value="P-TYPE CU(+) TRANSPORTER"/>
    <property type="match status" value="1"/>
</dbReference>
<dbReference type="InterPro" id="IPR001757">
    <property type="entry name" value="P_typ_ATPase"/>
</dbReference>
<keyword evidence="9" id="KW-1278">Translocase</keyword>
<feature type="compositionally biased region" description="Low complexity" evidence="13">
    <location>
        <begin position="40"/>
        <end position="52"/>
    </location>
</feature>
<dbReference type="FunFam" id="2.70.150.10:FF:000002">
    <property type="entry name" value="Copper-transporting ATPase 1, putative"/>
    <property type="match status" value="1"/>
</dbReference>
<keyword evidence="4" id="KW-0813">Transport</keyword>
<dbReference type="NCBIfam" id="TIGR01511">
    <property type="entry name" value="ATPase-IB1_Cu"/>
    <property type="match status" value="1"/>
</dbReference>
<dbReference type="NCBIfam" id="TIGR01525">
    <property type="entry name" value="ATPase-IB_hvy"/>
    <property type="match status" value="1"/>
</dbReference>
<feature type="transmembrane region" description="Helical" evidence="12">
    <location>
        <begin position="904"/>
        <end position="927"/>
    </location>
</feature>
<dbReference type="SUPFAM" id="SSF55008">
    <property type="entry name" value="HMA, heavy metal-associated domain"/>
    <property type="match status" value="1"/>
</dbReference>
<comment type="similarity">
    <text evidence="2 12">Belongs to the cation transport ATPase (P-type) (TC 3.A.3) family. Type IB subfamily.</text>
</comment>
<dbReference type="OMA" id="GCCTRIE"/>
<dbReference type="EMBL" id="GL376620">
    <property type="status" value="NOT_ANNOTATED_CDS"/>
    <property type="molecule type" value="Genomic_DNA"/>
</dbReference>
<dbReference type="NCBIfam" id="TIGR01494">
    <property type="entry name" value="ATPase_P-type"/>
    <property type="match status" value="1"/>
</dbReference>
<evidence type="ECO:0000256" key="5">
    <source>
        <dbReference type="ARBA" id="ARBA00022692"/>
    </source>
</evidence>
<keyword evidence="6 12" id="KW-0479">Metal-binding</keyword>
<proteinExistence type="inferred from homology"/>
<dbReference type="SFLD" id="SFLDG00002">
    <property type="entry name" value="C1.7:_P-type_atpase_like"/>
    <property type="match status" value="1"/>
</dbReference>
<evidence type="ECO:0000256" key="7">
    <source>
        <dbReference type="ARBA" id="ARBA00022741"/>
    </source>
</evidence>
<dbReference type="SUPFAM" id="SSF81653">
    <property type="entry name" value="Calcium ATPase, transduction domain A"/>
    <property type="match status" value="1"/>
</dbReference>
<dbReference type="Gene3D" id="3.40.50.1000">
    <property type="entry name" value="HAD superfamily/HAD-like"/>
    <property type="match status" value="1"/>
</dbReference>
<dbReference type="SFLD" id="SFLDS00003">
    <property type="entry name" value="Haloacid_Dehalogenase"/>
    <property type="match status" value="1"/>
</dbReference>
<feature type="region of interest" description="Disordered" evidence="13">
    <location>
        <begin position="1"/>
        <end position="59"/>
    </location>
</feature>
<dbReference type="InterPro" id="IPR027256">
    <property type="entry name" value="P-typ_ATPase_IB"/>
</dbReference>
<evidence type="ECO:0000256" key="8">
    <source>
        <dbReference type="ARBA" id="ARBA00022840"/>
    </source>
</evidence>
<name>K3W6Q7_GLOUD</name>
<dbReference type="Gene3D" id="3.30.70.100">
    <property type="match status" value="1"/>
</dbReference>
<dbReference type="CDD" id="cd00371">
    <property type="entry name" value="HMA"/>
    <property type="match status" value="1"/>
</dbReference>
<dbReference type="PANTHER" id="PTHR43520">
    <property type="entry name" value="ATP7, ISOFORM B"/>
    <property type="match status" value="1"/>
</dbReference>
<dbReference type="InterPro" id="IPR059000">
    <property type="entry name" value="ATPase_P-type_domA"/>
</dbReference>
<protein>
    <recommendedName>
        <fullName evidence="3">P-type Cu(+) transporter</fullName>
        <ecNumber evidence="3">7.2.2.8</ecNumber>
    </recommendedName>
</protein>
<dbReference type="GO" id="GO:0055070">
    <property type="term" value="P:copper ion homeostasis"/>
    <property type="evidence" value="ECO:0007669"/>
    <property type="project" value="TreeGrafter"/>
</dbReference>
<dbReference type="PRINTS" id="PR00119">
    <property type="entry name" value="CATATPASE"/>
</dbReference>
<dbReference type="CDD" id="cd02094">
    <property type="entry name" value="P-type_ATPase_Cu-like"/>
    <property type="match status" value="1"/>
</dbReference>
<evidence type="ECO:0000256" key="4">
    <source>
        <dbReference type="ARBA" id="ARBA00022448"/>
    </source>
</evidence>
<dbReference type="InParanoid" id="K3W6Q7"/>
<organism evidence="15 16">
    <name type="scientific">Globisporangium ultimum (strain ATCC 200006 / CBS 805.95 / DAOM BR144)</name>
    <name type="common">Pythium ultimum</name>
    <dbReference type="NCBI Taxonomy" id="431595"/>
    <lineage>
        <taxon>Eukaryota</taxon>
        <taxon>Sar</taxon>
        <taxon>Stramenopiles</taxon>
        <taxon>Oomycota</taxon>
        <taxon>Peronosporomycetes</taxon>
        <taxon>Pythiales</taxon>
        <taxon>Pythiaceae</taxon>
        <taxon>Globisporangium</taxon>
    </lineage>
</organism>
<keyword evidence="16" id="KW-1185">Reference proteome</keyword>
<evidence type="ECO:0000256" key="3">
    <source>
        <dbReference type="ARBA" id="ARBA00012517"/>
    </source>
</evidence>
<dbReference type="GO" id="GO:0016887">
    <property type="term" value="F:ATP hydrolysis activity"/>
    <property type="evidence" value="ECO:0007669"/>
    <property type="project" value="InterPro"/>
</dbReference>
<accession>K3W6Q7</accession>
<evidence type="ECO:0000256" key="11">
    <source>
        <dbReference type="ARBA" id="ARBA00023136"/>
    </source>
</evidence>
<feature type="transmembrane region" description="Helical" evidence="12">
    <location>
        <begin position="637"/>
        <end position="660"/>
    </location>
</feature>
<keyword evidence="10 12" id="KW-1133">Transmembrane helix</keyword>
<dbReference type="STRING" id="431595.K3W6Q7"/>
<dbReference type="PROSITE" id="PS00154">
    <property type="entry name" value="ATPASE_E1_E2"/>
    <property type="match status" value="1"/>
</dbReference>
<comment type="subcellular location">
    <subcellularLocation>
        <location evidence="1">Endomembrane system</location>
        <topology evidence="1">Multi-pass membrane protein</topology>
    </subcellularLocation>
    <subcellularLocation>
        <location evidence="12">Membrane</location>
    </subcellularLocation>
</comment>
<evidence type="ECO:0000256" key="1">
    <source>
        <dbReference type="ARBA" id="ARBA00004127"/>
    </source>
</evidence>
<evidence type="ECO:0000256" key="13">
    <source>
        <dbReference type="SAM" id="MobiDB-lite"/>
    </source>
</evidence>
<dbReference type="PROSITE" id="PS50846">
    <property type="entry name" value="HMA_2"/>
    <property type="match status" value="1"/>
</dbReference>
<dbReference type="SFLD" id="SFLDF00027">
    <property type="entry name" value="p-type_atpase"/>
    <property type="match status" value="1"/>
</dbReference>
<dbReference type="InterPro" id="IPR023299">
    <property type="entry name" value="ATPase_P-typ_cyto_dom_N"/>
</dbReference>
<evidence type="ECO:0000313" key="16">
    <source>
        <dbReference type="Proteomes" id="UP000019132"/>
    </source>
</evidence>
<dbReference type="InterPro" id="IPR018303">
    <property type="entry name" value="ATPase_P-typ_P_site"/>
</dbReference>
<dbReference type="GO" id="GO:0005507">
    <property type="term" value="F:copper ion binding"/>
    <property type="evidence" value="ECO:0007669"/>
    <property type="project" value="TreeGrafter"/>
</dbReference>
<dbReference type="Gene3D" id="3.40.1110.10">
    <property type="entry name" value="Calcium-transporting ATPase, cytoplasmic domain N"/>
    <property type="match status" value="1"/>
</dbReference>
<feature type="region of interest" description="Disordered" evidence="13">
    <location>
        <begin position="272"/>
        <end position="297"/>
    </location>
</feature>
<feature type="transmembrane region" description="Helical" evidence="12">
    <location>
        <begin position="862"/>
        <end position="884"/>
    </location>
</feature>
<dbReference type="Proteomes" id="UP000019132">
    <property type="component" value="Unassembled WGS sequence"/>
</dbReference>
<dbReference type="Pfam" id="PF00122">
    <property type="entry name" value="E1-E2_ATPase"/>
    <property type="match status" value="1"/>
</dbReference>
<dbReference type="InterPro" id="IPR008250">
    <property type="entry name" value="ATPase_P-typ_transduc_dom_A_sf"/>
</dbReference>
<dbReference type="VEuPathDB" id="FungiDB:PYU1_G000648"/>
<evidence type="ECO:0000256" key="10">
    <source>
        <dbReference type="ARBA" id="ARBA00022989"/>
    </source>
</evidence>
<dbReference type="HOGENOM" id="CLU_001771_0_0_1"/>
<dbReference type="GO" id="GO:0140581">
    <property type="term" value="F:P-type monovalent copper transporter activity"/>
    <property type="evidence" value="ECO:0007669"/>
    <property type="project" value="UniProtKB-EC"/>
</dbReference>
<evidence type="ECO:0000256" key="12">
    <source>
        <dbReference type="RuleBase" id="RU362081"/>
    </source>
</evidence>
<dbReference type="GO" id="GO:0012505">
    <property type="term" value="C:endomembrane system"/>
    <property type="evidence" value="ECO:0007669"/>
    <property type="project" value="UniProtKB-SubCell"/>
</dbReference>
<dbReference type="GO" id="GO:0043682">
    <property type="term" value="F:P-type divalent copper transporter activity"/>
    <property type="evidence" value="ECO:0007669"/>
    <property type="project" value="TreeGrafter"/>
</dbReference>
<dbReference type="GO" id="GO:0016020">
    <property type="term" value="C:membrane"/>
    <property type="evidence" value="ECO:0007669"/>
    <property type="project" value="UniProtKB-SubCell"/>
</dbReference>
<dbReference type="eggNOG" id="KOG0207">
    <property type="taxonomic scope" value="Eukaryota"/>
</dbReference>
<dbReference type="EC" id="7.2.2.8" evidence="3"/>
<reference evidence="16" key="2">
    <citation type="submission" date="2010-04" db="EMBL/GenBank/DDBJ databases">
        <authorList>
            <person name="Buell R."/>
            <person name="Hamilton J."/>
            <person name="Hostetler J."/>
        </authorList>
    </citation>
    <scope>NUCLEOTIDE SEQUENCE [LARGE SCALE GENOMIC DNA]</scope>
    <source>
        <strain evidence="16">DAOM:BR144</strain>
    </source>
</reference>
<dbReference type="InterPro" id="IPR023214">
    <property type="entry name" value="HAD_sf"/>
</dbReference>
<dbReference type="InterPro" id="IPR036163">
    <property type="entry name" value="HMA_dom_sf"/>
</dbReference>
<dbReference type="InterPro" id="IPR006121">
    <property type="entry name" value="HMA_dom"/>
</dbReference>
<keyword evidence="11 12" id="KW-0472">Membrane</keyword>
<dbReference type="SUPFAM" id="SSF81665">
    <property type="entry name" value="Calcium ATPase, transmembrane domain M"/>
    <property type="match status" value="1"/>
</dbReference>
<dbReference type="Pfam" id="PF00403">
    <property type="entry name" value="HMA"/>
    <property type="match status" value="1"/>
</dbReference>
<evidence type="ECO:0000313" key="15">
    <source>
        <dbReference type="EnsemblProtists" id="PYU1_T000648"/>
    </source>
</evidence>
<dbReference type="FunFam" id="3.30.70.100:FF:000001">
    <property type="entry name" value="ATPase copper transporting beta"/>
    <property type="match status" value="1"/>
</dbReference>
<keyword evidence="7 12" id="KW-0547">Nucleotide-binding</keyword>
<keyword evidence="8 12" id="KW-0067">ATP-binding</keyword>
<reference evidence="16" key="1">
    <citation type="journal article" date="2010" name="Genome Biol.">
        <title>Genome sequence of the necrotrophic plant pathogen Pythium ultimum reveals original pathogenicity mechanisms and effector repertoire.</title>
        <authorList>
            <person name="Levesque C.A."/>
            <person name="Brouwer H."/>
            <person name="Cano L."/>
            <person name="Hamilton J.P."/>
            <person name="Holt C."/>
            <person name="Huitema E."/>
            <person name="Raffaele S."/>
            <person name="Robideau G.P."/>
            <person name="Thines M."/>
            <person name="Win J."/>
            <person name="Zerillo M.M."/>
            <person name="Beakes G.W."/>
            <person name="Boore J.L."/>
            <person name="Busam D."/>
            <person name="Dumas B."/>
            <person name="Ferriera S."/>
            <person name="Fuerstenberg S.I."/>
            <person name="Gachon C.M."/>
            <person name="Gaulin E."/>
            <person name="Govers F."/>
            <person name="Grenville-Briggs L."/>
            <person name="Horner N."/>
            <person name="Hostetler J."/>
            <person name="Jiang R.H."/>
            <person name="Johnson J."/>
            <person name="Krajaejun T."/>
            <person name="Lin H."/>
            <person name="Meijer H.J."/>
            <person name="Moore B."/>
            <person name="Morris P."/>
            <person name="Phuntmart V."/>
            <person name="Puiu D."/>
            <person name="Shetty J."/>
            <person name="Stajich J.E."/>
            <person name="Tripathy S."/>
            <person name="Wawra S."/>
            <person name="van West P."/>
            <person name="Whitty B.R."/>
            <person name="Coutinho P.M."/>
            <person name="Henrissat B."/>
            <person name="Martin F."/>
            <person name="Thomas P.D."/>
            <person name="Tyler B.M."/>
            <person name="De Vries R.P."/>
            <person name="Kamoun S."/>
            <person name="Yandell M."/>
            <person name="Tisserat N."/>
            <person name="Buell C.R."/>
        </authorList>
    </citation>
    <scope>NUCLEOTIDE SEQUENCE</scope>
    <source>
        <strain evidence="16">DAOM:BR144</strain>
    </source>
</reference>
<evidence type="ECO:0000256" key="2">
    <source>
        <dbReference type="ARBA" id="ARBA00006024"/>
    </source>
</evidence>
<feature type="transmembrane region" description="Helical" evidence="12">
    <location>
        <begin position="703"/>
        <end position="721"/>
    </location>
</feature>
<feature type="transmembrane region" description="Helical" evidence="12">
    <location>
        <begin position="672"/>
        <end position="697"/>
    </location>
</feature>
<feature type="transmembrane region" description="Helical" evidence="12">
    <location>
        <begin position="1227"/>
        <end position="1245"/>
    </location>
</feature>
<feature type="transmembrane region" description="Helical" evidence="12">
    <location>
        <begin position="595"/>
        <end position="617"/>
    </location>
</feature>
<sequence length="1311" mass="139068">MARKKSKHTTKAKSDGSHAMACGTEDAPLKDAESTPVLTPSSSSPASPSSDSNGKGQESAAATLKITSAFVMDEGVKMNGGDVETVVLAADLEQGHVEVNLCGEDHADEAVVVESNGGKQASGGCCSSGNAATENGETVNCKPSCSSLKDAEKSAGSCCSSKEEAVVEVVVEVPVKTSSCCGSSSCADAPVSSDANGSADVAEAVKESCCSSATAKTTSAGSCCSSEQMPAAVSNGVLEKERSCCDSPSNAEAAEAPKASCCSSTAAMKSTGSCCSSKKAPASEANGVPEKKSSCCSSSSPAVAVVASPASVSGCCSSKNKESSQADSCCASKDPANTVTTIVNGSGCGSLAGKSDSCCSTTKNGGARKIMERKPSNSHPDRIRERLLDRVTEFKNARGISMAQHHLAPRKSVAVSIKPADLPTLRLSIGGMTCSGCCTRIEKFMERRPGIMGVNISLLTSRGVFEYDPKMVSEKAIEDMVVSLGFTAGVMPNESFVSIVLHVGYEHPAKVCAMLLEMQGVVSAKETEDVTLTTSPKLAMGAQTAVLVEYDPEETGARKIVRQLSGAVGFQVYASTPRPLAVQNEEAEVKKFKSFLMASFILSLPILIMEYVLPLFVAAESNPVERDIVSGLSYKDAIGMVCATPILFIIAFPIHESAFLALRYSSRVTMDVLISLSSFAAYTFSVVTVFMGIFHVHPERSETFFEVTALLITLILVGRYIEKIVKAKASNSVDALLRIQAKTAILLEANGGNDKSMKESYIDILLVEREDLLKVLPGTRIPTDGVVIEGASTVDESMVTGESRKVAKEPGSNVIGGTMNSQGVLIMRVTHTITESMLARIVNLVDDAQSSKCRSQSVADVVASYFTTFIISISVIMFFVWYHLARSGHISTHGWEPFPFALRFAITILVISCPCAISLAVPTAIMVSSTIGSQFGVLFKGGQAIEALEKVDVVMFDKTGTLTSGNLAVVDVIIPTTNVPEENARKLWSYIAATEKNSEHAIGKALVSYAHQLNAPTLSVVKFDSIPGCGVRGFLDDSLQVSIGSLKWMQDALKIGVPVDLHMANSRFQQHGYVVVSVAIDNQLAAVIALRDTPRPEARFVIEQLRRKKIQTWIVTGDQRETALSVAEMLGIPEFTVIADALPHQKVDKVRLLQSIGKNVAFVGDGVNDAPALAMAHVGIAVGAGTDVAIESADLVLVKDDLRDLLNSIDLSHATNKLIRWNFTWGFMYNVLMMPLACGALYPYFGVSIPPALAGLSELLSSVPVILFSLLLNFWKPPYKSHDDVDPEQAFVVVQVDTYSANEKTPLLVRK</sequence>
<evidence type="ECO:0000259" key="14">
    <source>
        <dbReference type="PROSITE" id="PS50846"/>
    </source>
</evidence>
<keyword evidence="5 12" id="KW-0812">Transmembrane</keyword>
<dbReference type="Gene3D" id="2.70.150.10">
    <property type="entry name" value="Calcium-transporting ATPase, cytoplasmic transduction domain A"/>
    <property type="match status" value="1"/>
</dbReference>
<evidence type="ECO:0000256" key="6">
    <source>
        <dbReference type="ARBA" id="ARBA00022723"/>
    </source>
</evidence>
<feature type="transmembrane region" description="Helical" evidence="12">
    <location>
        <begin position="1251"/>
        <end position="1272"/>
    </location>
</feature>
<dbReference type="GO" id="GO:0005524">
    <property type="term" value="F:ATP binding"/>
    <property type="evidence" value="ECO:0007669"/>
    <property type="project" value="UniProtKB-UniRule"/>
</dbReference>
<dbReference type="Pfam" id="PF00702">
    <property type="entry name" value="Hydrolase"/>
    <property type="match status" value="1"/>
</dbReference>
<dbReference type="SUPFAM" id="SSF56784">
    <property type="entry name" value="HAD-like"/>
    <property type="match status" value="1"/>
</dbReference>
<dbReference type="InterPro" id="IPR044492">
    <property type="entry name" value="P_typ_ATPase_HD_dom"/>
</dbReference>
<feature type="compositionally biased region" description="Basic residues" evidence="13">
    <location>
        <begin position="1"/>
        <end position="11"/>
    </location>
</feature>
<dbReference type="InterPro" id="IPR036412">
    <property type="entry name" value="HAD-like_sf"/>
</dbReference>